<evidence type="ECO:0000313" key="2">
    <source>
        <dbReference type="Proteomes" id="UP001249851"/>
    </source>
</evidence>
<gene>
    <name evidence="1" type="ORF">P5673_020198</name>
</gene>
<accession>A0AAD9V1N7</accession>
<dbReference type="Proteomes" id="UP001249851">
    <property type="component" value="Unassembled WGS sequence"/>
</dbReference>
<reference evidence="1" key="2">
    <citation type="journal article" date="2023" name="Science">
        <title>Genomic signatures of disease resistance in endangered staghorn corals.</title>
        <authorList>
            <person name="Vollmer S.V."/>
            <person name="Selwyn J.D."/>
            <person name="Despard B.A."/>
            <person name="Roesel C.L."/>
        </authorList>
    </citation>
    <scope>NUCLEOTIDE SEQUENCE</scope>
    <source>
        <strain evidence="1">K2</strain>
    </source>
</reference>
<comment type="caution">
    <text evidence="1">The sequence shown here is derived from an EMBL/GenBank/DDBJ whole genome shotgun (WGS) entry which is preliminary data.</text>
</comment>
<proteinExistence type="predicted"/>
<keyword evidence="2" id="KW-1185">Reference proteome</keyword>
<sequence>MGKHWKVPFWIRKRTLNSGKNSEKQRLDKTKIQPVRGIYNRINMVLLTLTSRHVCENLN</sequence>
<dbReference type="AlphaFoldDB" id="A0AAD9V1N7"/>
<evidence type="ECO:0000313" key="1">
    <source>
        <dbReference type="EMBL" id="KAK2557465.1"/>
    </source>
</evidence>
<name>A0AAD9V1N7_ACRCE</name>
<organism evidence="1 2">
    <name type="scientific">Acropora cervicornis</name>
    <name type="common">Staghorn coral</name>
    <dbReference type="NCBI Taxonomy" id="6130"/>
    <lineage>
        <taxon>Eukaryota</taxon>
        <taxon>Metazoa</taxon>
        <taxon>Cnidaria</taxon>
        <taxon>Anthozoa</taxon>
        <taxon>Hexacorallia</taxon>
        <taxon>Scleractinia</taxon>
        <taxon>Astrocoeniina</taxon>
        <taxon>Acroporidae</taxon>
        <taxon>Acropora</taxon>
    </lineage>
</organism>
<protein>
    <submittedName>
        <fullName evidence="1">Uncharacterized protein</fullName>
    </submittedName>
</protein>
<dbReference type="EMBL" id="JARQWQ010000049">
    <property type="protein sequence ID" value="KAK2557465.1"/>
    <property type="molecule type" value="Genomic_DNA"/>
</dbReference>
<reference evidence="1" key="1">
    <citation type="journal article" date="2023" name="G3 (Bethesda)">
        <title>Whole genome assembly and annotation of the endangered Caribbean coral Acropora cervicornis.</title>
        <authorList>
            <person name="Selwyn J.D."/>
            <person name="Vollmer S.V."/>
        </authorList>
    </citation>
    <scope>NUCLEOTIDE SEQUENCE</scope>
    <source>
        <strain evidence="1">K2</strain>
    </source>
</reference>